<proteinExistence type="predicted"/>
<evidence type="ECO:0000313" key="3">
    <source>
        <dbReference type="Proteomes" id="UP001432000"/>
    </source>
</evidence>
<gene>
    <name evidence="2" type="ORF">WDS16_07725</name>
</gene>
<dbReference type="EMBL" id="CP147846">
    <property type="protein sequence ID" value="WXG70383.1"/>
    <property type="molecule type" value="Genomic_DNA"/>
</dbReference>
<feature type="transmembrane region" description="Helical" evidence="1">
    <location>
        <begin position="12"/>
        <end position="33"/>
    </location>
</feature>
<feature type="transmembrane region" description="Helical" evidence="1">
    <location>
        <begin position="39"/>
        <end position="58"/>
    </location>
</feature>
<keyword evidence="1" id="KW-0812">Transmembrane</keyword>
<keyword evidence="1" id="KW-1133">Transmembrane helix</keyword>
<sequence>MTDREFSFGRLAIASLGSATVVLVVTTAVVGLVRPGPGVGLAIVAVGIAAAITVMGVVSTSMTRRSLRDDRQDEHDE</sequence>
<dbReference type="Proteomes" id="UP001432000">
    <property type="component" value="Chromosome"/>
</dbReference>
<organism evidence="2 3">
    <name type="scientific">Rhodococcus sovatensis</name>
    <dbReference type="NCBI Taxonomy" id="1805840"/>
    <lineage>
        <taxon>Bacteria</taxon>
        <taxon>Bacillati</taxon>
        <taxon>Actinomycetota</taxon>
        <taxon>Actinomycetes</taxon>
        <taxon>Mycobacteriales</taxon>
        <taxon>Nocardiaceae</taxon>
        <taxon>Rhodococcus</taxon>
    </lineage>
</organism>
<protein>
    <submittedName>
        <fullName evidence="2">Uncharacterized protein</fullName>
    </submittedName>
</protein>
<evidence type="ECO:0000256" key="1">
    <source>
        <dbReference type="SAM" id="Phobius"/>
    </source>
</evidence>
<dbReference type="RefSeq" id="WP_338891754.1">
    <property type="nucleotide sequence ID" value="NZ_CP147846.1"/>
</dbReference>
<accession>A0ABZ2PMH2</accession>
<keyword evidence="1" id="KW-0472">Membrane</keyword>
<evidence type="ECO:0000313" key="2">
    <source>
        <dbReference type="EMBL" id="WXG70383.1"/>
    </source>
</evidence>
<name>A0ABZ2PMH2_9NOCA</name>
<reference evidence="2 3" key="1">
    <citation type="submission" date="2024-03" db="EMBL/GenBank/DDBJ databases">
        <title>Natural products discovery in diverse microorganisms through a two-stage MS feature dereplication strategy.</title>
        <authorList>
            <person name="Zhang R."/>
        </authorList>
    </citation>
    <scope>NUCLEOTIDE SEQUENCE [LARGE SCALE GENOMIC DNA]</scope>
    <source>
        <strain evidence="2 3">18930</strain>
    </source>
</reference>
<keyword evidence="3" id="KW-1185">Reference proteome</keyword>